<dbReference type="CTD" id="20201933"/>
<gene>
    <name evidence="3" type="primary">20201933</name>
    <name evidence="2" type="ORF">HELRODRAFT_167435</name>
</gene>
<feature type="region of interest" description="Disordered" evidence="1">
    <location>
        <begin position="130"/>
        <end position="158"/>
    </location>
</feature>
<evidence type="ECO:0000313" key="3">
    <source>
        <dbReference type="EnsemblMetazoa" id="HelroP167435"/>
    </source>
</evidence>
<feature type="compositionally biased region" description="Low complexity" evidence="1">
    <location>
        <begin position="130"/>
        <end position="143"/>
    </location>
</feature>
<keyword evidence="4" id="KW-1185">Reference proteome</keyword>
<reference evidence="3" key="3">
    <citation type="submission" date="2015-06" db="UniProtKB">
        <authorList>
            <consortium name="EnsemblMetazoa"/>
        </authorList>
    </citation>
    <scope>IDENTIFICATION</scope>
</reference>
<dbReference type="RefSeq" id="XP_009011188.1">
    <property type="nucleotide sequence ID" value="XM_009012940.1"/>
</dbReference>
<reference evidence="4" key="1">
    <citation type="submission" date="2012-12" db="EMBL/GenBank/DDBJ databases">
        <authorList>
            <person name="Hellsten U."/>
            <person name="Grimwood J."/>
            <person name="Chapman J.A."/>
            <person name="Shapiro H."/>
            <person name="Aerts A."/>
            <person name="Otillar R.P."/>
            <person name="Terry A.Y."/>
            <person name="Boore J.L."/>
            <person name="Simakov O."/>
            <person name="Marletaz F."/>
            <person name="Cho S.-J."/>
            <person name="Edsinger-Gonzales E."/>
            <person name="Havlak P."/>
            <person name="Kuo D.-H."/>
            <person name="Larsson T."/>
            <person name="Lv J."/>
            <person name="Arendt D."/>
            <person name="Savage R."/>
            <person name="Osoegawa K."/>
            <person name="de Jong P."/>
            <person name="Lindberg D.R."/>
            <person name="Seaver E.C."/>
            <person name="Weisblat D.A."/>
            <person name="Putnam N.H."/>
            <person name="Grigoriev I.V."/>
            <person name="Rokhsar D.S."/>
        </authorList>
    </citation>
    <scope>NUCLEOTIDE SEQUENCE</scope>
</reference>
<reference evidence="2 4" key="2">
    <citation type="journal article" date="2013" name="Nature">
        <title>Insights into bilaterian evolution from three spiralian genomes.</title>
        <authorList>
            <person name="Simakov O."/>
            <person name="Marletaz F."/>
            <person name="Cho S.J."/>
            <person name="Edsinger-Gonzales E."/>
            <person name="Havlak P."/>
            <person name="Hellsten U."/>
            <person name="Kuo D.H."/>
            <person name="Larsson T."/>
            <person name="Lv J."/>
            <person name="Arendt D."/>
            <person name="Savage R."/>
            <person name="Osoegawa K."/>
            <person name="de Jong P."/>
            <person name="Grimwood J."/>
            <person name="Chapman J.A."/>
            <person name="Shapiro H."/>
            <person name="Aerts A."/>
            <person name="Otillar R.P."/>
            <person name="Terry A.Y."/>
            <person name="Boore J.L."/>
            <person name="Grigoriev I.V."/>
            <person name="Lindberg D.R."/>
            <person name="Seaver E.C."/>
            <person name="Weisblat D.A."/>
            <person name="Putnam N.H."/>
            <person name="Rokhsar D.S."/>
        </authorList>
    </citation>
    <scope>NUCLEOTIDE SEQUENCE</scope>
</reference>
<dbReference type="Proteomes" id="UP000015101">
    <property type="component" value="Unassembled WGS sequence"/>
</dbReference>
<dbReference type="GeneID" id="20201933"/>
<organism evidence="3 4">
    <name type="scientific">Helobdella robusta</name>
    <name type="common">Californian leech</name>
    <dbReference type="NCBI Taxonomy" id="6412"/>
    <lineage>
        <taxon>Eukaryota</taxon>
        <taxon>Metazoa</taxon>
        <taxon>Spiralia</taxon>
        <taxon>Lophotrochozoa</taxon>
        <taxon>Annelida</taxon>
        <taxon>Clitellata</taxon>
        <taxon>Hirudinea</taxon>
        <taxon>Rhynchobdellida</taxon>
        <taxon>Glossiphoniidae</taxon>
        <taxon>Helobdella</taxon>
    </lineage>
</organism>
<proteinExistence type="predicted"/>
<feature type="compositionally biased region" description="Basic residues" evidence="1">
    <location>
        <begin position="144"/>
        <end position="158"/>
    </location>
</feature>
<dbReference type="EMBL" id="AMQM01002779">
    <property type="status" value="NOT_ANNOTATED_CDS"/>
    <property type="molecule type" value="Genomic_DNA"/>
</dbReference>
<evidence type="ECO:0000313" key="2">
    <source>
        <dbReference type="EMBL" id="ESO10919.1"/>
    </source>
</evidence>
<sequence length="174" mass="20092">MRKETIEQEYDIHNLNTRLIKLFRKNVQLILEAAEYLDRRAEEHGYACTPLSSPEPSPSPFNNHQQQNQHFKFFHNQSSALTYSSYSSSYSSSYDSSYDNFMNSSGSSKFVNKKNNNYFSNNNIYVDSINNRNNYGSSNNKGSSKTKKKKNSKLRKNSTSKLVATLHFSHLSFL</sequence>
<dbReference type="HOGENOM" id="CLU_1541784_0_0_1"/>
<protein>
    <submittedName>
        <fullName evidence="2 3">Uncharacterized protein</fullName>
    </submittedName>
</protein>
<dbReference type="KEGG" id="hro:HELRODRAFT_167435"/>
<dbReference type="InParanoid" id="T1EZD3"/>
<dbReference type="AlphaFoldDB" id="T1EZD3"/>
<accession>T1EZD3</accession>
<name>T1EZD3_HELRO</name>
<evidence type="ECO:0000313" key="4">
    <source>
        <dbReference type="Proteomes" id="UP000015101"/>
    </source>
</evidence>
<evidence type="ECO:0000256" key="1">
    <source>
        <dbReference type="SAM" id="MobiDB-lite"/>
    </source>
</evidence>
<dbReference type="EnsemblMetazoa" id="HelroT167435">
    <property type="protein sequence ID" value="HelroP167435"/>
    <property type="gene ID" value="HelroG167435"/>
</dbReference>
<dbReference type="EMBL" id="KB095858">
    <property type="protein sequence ID" value="ESO10919.1"/>
    <property type="molecule type" value="Genomic_DNA"/>
</dbReference>